<dbReference type="Gene3D" id="3.40.50.1820">
    <property type="entry name" value="alpha/beta hydrolase"/>
    <property type="match status" value="1"/>
</dbReference>
<keyword evidence="3" id="KW-0732">Signal</keyword>
<comment type="similarity">
    <text evidence="1 3">Belongs to the type-B carboxylesterase/lipase family.</text>
</comment>
<sequence length="586" mass="65140">MRYFIFLYALIAFLSLDINNAKAIGNDNGNGNGNGNGKNNNNRNKNKHLEKWNSNKLVSSDILLRDTTYGPVLGTRQTNENGDDVLIWYNIPYGAAPVGELRWKAPQDPEPWTTALNCTVPGEIALQISDDKVVGTEDCLNLDVYTVPGARKLPVMVYIHGGNNQTGHSREVVGDEIVVKDDCIYISLNYRLGIFGFNALPALHTEAGSSGNYALLDMAKALDWIKENAEAFGGDPNNITITGFSAGGRDVMAMLISPLFANKFRKAIVFSGGMTIANMEDSIKRTAAVLAPLAVADKVAENEEKAKAWLMTDGEDVKDWIYSVSSDRLCNLMGNAGIRMSVFPHLFNDGVVIPKEGFETTQWNNVPIIMYTSSTEFSFFNFGAYIWYVPGLFESDAALEAARTFAVINGSDMYRIFNAQRSAEQMYDKYQSQIFVGQIDFGSVNSQYEIPGVGSFHGVFIPMLTKNHTYGEMYDFSNEAYQAMGEVFNSQIKRFLKNGNPSGPGLPSWKKWNPSRPVSMILDAADGEAIAECRDVTTTYDEIMERMDKDTTVSEKDKTLVIQNSLNGRWFSEALDEHYHNPSLWE</sequence>
<dbReference type="PROSITE" id="PS00122">
    <property type="entry name" value="CARBOXYLESTERASE_B_1"/>
    <property type="match status" value="1"/>
</dbReference>
<feature type="region of interest" description="Disordered" evidence="4">
    <location>
        <begin position="27"/>
        <end position="47"/>
    </location>
</feature>
<gene>
    <name evidence="6" type="ORF">LY90DRAFT_382595</name>
</gene>
<evidence type="ECO:0000256" key="3">
    <source>
        <dbReference type="RuleBase" id="RU361235"/>
    </source>
</evidence>
<dbReference type="InterPro" id="IPR002018">
    <property type="entry name" value="CarbesteraseB"/>
</dbReference>
<evidence type="ECO:0000313" key="6">
    <source>
        <dbReference type="EMBL" id="ORY54765.1"/>
    </source>
</evidence>
<dbReference type="GO" id="GO:0016787">
    <property type="term" value="F:hydrolase activity"/>
    <property type="evidence" value="ECO:0007669"/>
    <property type="project" value="UniProtKB-KW"/>
</dbReference>
<dbReference type="Pfam" id="PF00135">
    <property type="entry name" value="COesterase"/>
    <property type="match status" value="1"/>
</dbReference>
<feature type="chain" id="PRO_5011814339" description="Carboxylic ester hydrolase" evidence="3">
    <location>
        <begin position="24"/>
        <end position="586"/>
    </location>
</feature>
<feature type="signal peptide" evidence="3">
    <location>
        <begin position="1"/>
        <end position="23"/>
    </location>
</feature>
<organism evidence="6 7">
    <name type="scientific">Neocallimastix californiae</name>
    <dbReference type="NCBI Taxonomy" id="1754190"/>
    <lineage>
        <taxon>Eukaryota</taxon>
        <taxon>Fungi</taxon>
        <taxon>Fungi incertae sedis</taxon>
        <taxon>Chytridiomycota</taxon>
        <taxon>Chytridiomycota incertae sedis</taxon>
        <taxon>Neocallimastigomycetes</taxon>
        <taxon>Neocallimastigales</taxon>
        <taxon>Neocallimastigaceae</taxon>
        <taxon>Neocallimastix</taxon>
    </lineage>
</organism>
<dbReference type="InterPro" id="IPR029058">
    <property type="entry name" value="AB_hydrolase_fold"/>
</dbReference>
<dbReference type="STRING" id="1754190.A0A1Y2D7Z8"/>
<dbReference type="InterPro" id="IPR019826">
    <property type="entry name" value="Carboxylesterase_B_AS"/>
</dbReference>
<evidence type="ECO:0000259" key="5">
    <source>
        <dbReference type="Pfam" id="PF00135"/>
    </source>
</evidence>
<reference evidence="6 7" key="1">
    <citation type="submission" date="2016-08" db="EMBL/GenBank/DDBJ databases">
        <title>A Parts List for Fungal Cellulosomes Revealed by Comparative Genomics.</title>
        <authorList>
            <consortium name="DOE Joint Genome Institute"/>
            <person name="Haitjema C.H."/>
            <person name="Gilmore S.P."/>
            <person name="Henske J.K."/>
            <person name="Solomon K.V."/>
            <person name="De Groot R."/>
            <person name="Kuo A."/>
            <person name="Mondo S.J."/>
            <person name="Salamov A.A."/>
            <person name="Labutti K."/>
            <person name="Zhao Z."/>
            <person name="Chiniquy J."/>
            <person name="Barry K."/>
            <person name="Brewer H.M."/>
            <person name="Purvine S.O."/>
            <person name="Wright A.T."/>
            <person name="Boxma B."/>
            <person name="Van Alen T."/>
            <person name="Hackstein J.H."/>
            <person name="Baker S.E."/>
            <person name="Grigoriev I.V."/>
            <person name="O'Malley M.A."/>
        </authorList>
    </citation>
    <scope>NUCLEOTIDE SEQUENCE [LARGE SCALE GENOMIC DNA]</scope>
    <source>
        <strain evidence="6 7">G1</strain>
    </source>
</reference>
<comment type="caution">
    <text evidence="6">The sequence shown here is derived from an EMBL/GenBank/DDBJ whole genome shotgun (WGS) entry which is preliminary data.</text>
</comment>
<dbReference type="EMBL" id="MCOG01000082">
    <property type="protein sequence ID" value="ORY54765.1"/>
    <property type="molecule type" value="Genomic_DNA"/>
</dbReference>
<dbReference type="OrthoDB" id="2134434at2759"/>
<protein>
    <recommendedName>
        <fullName evidence="3">Carboxylic ester hydrolase</fullName>
        <ecNumber evidence="3">3.1.1.-</ecNumber>
    </recommendedName>
</protein>
<name>A0A1Y2D7Z8_9FUNG</name>
<dbReference type="EC" id="3.1.1.-" evidence="3"/>
<accession>A0A1Y2D7Z8</accession>
<keyword evidence="2 3" id="KW-0378">Hydrolase</keyword>
<dbReference type="PANTHER" id="PTHR11559">
    <property type="entry name" value="CARBOXYLESTERASE"/>
    <property type="match status" value="1"/>
</dbReference>
<dbReference type="AlphaFoldDB" id="A0A1Y2D7Z8"/>
<dbReference type="SUPFAM" id="SSF53474">
    <property type="entry name" value="alpha/beta-Hydrolases"/>
    <property type="match status" value="1"/>
</dbReference>
<keyword evidence="7" id="KW-1185">Reference proteome</keyword>
<evidence type="ECO:0000256" key="2">
    <source>
        <dbReference type="ARBA" id="ARBA00022801"/>
    </source>
</evidence>
<feature type="domain" description="Carboxylesterase type B" evidence="5">
    <location>
        <begin position="66"/>
        <end position="381"/>
    </location>
</feature>
<evidence type="ECO:0000256" key="4">
    <source>
        <dbReference type="SAM" id="MobiDB-lite"/>
    </source>
</evidence>
<proteinExistence type="inferred from homology"/>
<dbReference type="InterPro" id="IPR050309">
    <property type="entry name" value="Type-B_Carboxylest/Lipase"/>
</dbReference>
<evidence type="ECO:0000256" key="1">
    <source>
        <dbReference type="ARBA" id="ARBA00005964"/>
    </source>
</evidence>
<dbReference type="Proteomes" id="UP000193920">
    <property type="component" value="Unassembled WGS sequence"/>
</dbReference>
<evidence type="ECO:0000313" key="7">
    <source>
        <dbReference type="Proteomes" id="UP000193920"/>
    </source>
</evidence>